<protein>
    <submittedName>
        <fullName evidence="3">Transposase</fullName>
    </submittedName>
</protein>
<gene>
    <name evidence="1" type="ORF">HPLM_LOCUS15501</name>
</gene>
<evidence type="ECO:0000313" key="3">
    <source>
        <dbReference type="WBParaSite" id="HPLM_0001550901-mRNA-1"/>
    </source>
</evidence>
<accession>A0A0N4WV05</accession>
<dbReference type="WBParaSite" id="HPLM_0001550901-mRNA-1">
    <property type="protein sequence ID" value="HPLM_0001550901-mRNA-1"/>
    <property type="gene ID" value="HPLM_0001550901"/>
</dbReference>
<dbReference type="Proteomes" id="UP000268014">
    <property type="component" value="Unassembled WGS sequence"/>
</dbReference>
<dbReference type="OrthoDB" id="5856459at2759"/>
<keyword evidence="2" id="KW-1185">Reference proteome</keyword>
<organism evidence="3">
    <name type="scientific">Haemonchus placei</name>
    <name type="common">Barber's pole worm</name>
    <dbReference type="NCBI Taxonomy" id="6290"/>
    <lineage>
        <taxon>Eukaryota</taxon>
        <taxon>Metazoa</taxon>
        <taxon>Ecdysozoa</taxon>
        <taxon>Nematoda</taxon>
        <taxon>Chromadorea</taxon>
        <taxon>Rhabditida</taxon>
        <taxon>Rhabditina</taxon>
        <taxon>Rhabditomorpha</taxon>
        <taxon>Strongyloidea</taxon>
        <taxon>Trichostrongylidae</taxon>
        <taxon>Haemonchus</taxon>
    </lineage>
</organism>
<reference evidence="1 2" key="2">
    <citation type="submission" date="2018-11" db="EMBL/GenBank/DDBJ databases">
        <authorList>
            <consortium name="Pathogen Informatics"/>
        </authorList>
    </citation>
    <scope>NUCLEOTIDE SEQUENCE [LARGE SCALE GENOMIC DNA]</scope>
    <source>
        <strain evidence="1 2">MHpl1</strain>
    </source>
</reference>
<sequence>MKNGKAPGPEQIRPEHLKCLQEDLAKRIIPKDWLSSHTILIYKKGV</sequence>
<dbReference type="EMBL" id="UZAF01019005">
    <property type="protein sequence ID" value="VDO56843.1"/>
    <property type="molecule type" value="Genomic_DNA"/>
</dbReference>
<proteinExistence type="predicted"/>
<dbReference type="AlphaFoldDB" id="A0A0N4WV05"/>
<reference evidence="3" key="1">
    <citation type="submission" date="2017-02" db="UniProtKB">
        <authorList>
            <consortium name="WormBaseParasite"/>
        </authorList>
    </citation>
    <scope>IDENTIFICATION</scope>
</reference>
<evidence type="ECO:0000313" key="1">
    <source>
        <dbReference type="EMBL" id="VDO56843.1"/>
    </source>
</evidence>
<name>A0A0N4WV05_HAEPC</name>
<evidence type="ECO:0000313" key="2">
    <source>
        <dbReference type="Proteomes" id="UP000268014"/>
    </source>
</evidence>